<dbReference type="SUPFAM" id="SSF48371">
    <property type="entry name" value="ARM repeat"/>
    <property type="match status" value="1"/>
</dbReference>
<sequence length="314" mass="35439">MANLPESLFVESSEPSPSTSGANPNPTETKTATLEQLILALQKDQSRERALFLLSKKRGDDLAPLLWNSFGTVFTLLQEITATYRILSSPDLIARASTRVCNALALLQCIASHPDTRMLFVKANIPFYLYPFLSTTNKEKQYEYLRLTSLGVIGALVKVDDPEIIYFLLKSEIFPYCLRCMEVGNELSKTVATFIIQKILMHDKGLEYCCTFVERFLAVSRVLGIMVEQLAEEPSVRLLKHIIRCYLRLSESPRTCEGLRGSIPVRLRDNTFINLLRDDPIAMGWLQQLFYNVTTVEQSKTQPAGGSYGRLIRG</sequence>
<evidence type="ECO:0000313" key="4">
    <source>
        <dbReference type="Proteomes" id="UP001415857"/>
    </source>
</evidence>
<dbReference type="FunFam" id="1.25.10.10:FF:000334">
    <property type="entry name" value="Cell differentiation protein-like protein"/>
    <property type="match status" value="1"/>
</dbReference>
<keyword evidence="4" id="KW-1185">Reference proteome</keyword>
<feature type="region of interest" description="Disordered" evidence="2">
    <location>
        <begin position="1"/>
        <end position="28"/>
    </location>
</feature>
<accession>A0AAP0RWP6</accession>
<dbReference type="EMBL" id="JBBPBK010000005">
    <property type="protein sequence ID" value="KAK9285838.1"/>
    <property type="molecule type" value="Genomic_DNA"/>
</dbReference>
<evidence type="ECO:0000256" key="2">
    <source>
        <dbReference type="SAM" id="MobiDB-lite"/>
    </source>
</evidence>
<dbReference type="GO" id="GO:0006402">
    <property type="term" value="P:mRNA catabolic process"/>
    <property type="evidence" value="ECO:0007669"/>
    <property type="project" value="InterPro"/>
</dbReference>
<dbReference type="InterPro" id="IPR007216">
    <property type="entry name" value="CNOT9"/>
</dbReference>
<dbReference type="Pfam" id="PF04078">
    <property type="entry name" value="Rcd1"/>
    <property type="match status" value="1"/>
</dbReference>
<dbReference type="GO" id="GO:0030014">
    <property type="term" value="C:CCR4-NOT complex"/>
    <property type="evidence" value="ECO:0007669"/>
    <property type="project" value="InterPro"/>
</dbReference>
<dbReference type="Gene3D" id="1.25.10.10">
    <property type="entry name" value="Leucine-rich Repeat Variant"/>
    <property type="match status" value="1"/>
</dbReference>
<comment type="similarity">
    <text evidence="1">Belongs to the CNOT9 family.</text>
</comment>
<gene>
    <name evidence="3" type="ORF">L1049_025039</name>
</gene>
<dbReference type="InterPro" id="IPR016024">
    <property type="entry name" value="ARM-type_fold"/>
</dbReference>
<reference evidence="3 4" key="1">
    <citation type="journal article" date="2024" name="Plant J.">
        <title>Genome sequences and population genomics reveal climatic adaptation and genomic divergence between two closely related sweetgum species.</title>
        <authorList>
            <person name="Xu W.Q."/>
            <person name="Ren C.Q."/>
            <person name="Zhang X.Y."/>
            <person name="Comes H.P."/>
            <person name="Liu X.H."/>
            <person name="Li Y.G."/>
            <person name="Kettle C.J."/>
            <person name="Jalonen R."/>
            <person name="Gaisberger H."/>
            <person name="Ma Y.Z."/>
            <person name="Qiu Y.X."/>
        </authorList>
    </citation>
    <scope>NUCLEOTIDE SEQUENCE [LARGE SCALE GENOMIC DNA]</scope>
    <source>
        <strain evidence="3">Hangzhou</strain>
    </source>
</reference>
<name>A0AAP0RWP6_LIQFO</name>
<feature type="compositionally biased region" description="Polar residues" evidence="2">
    <location>
        <begin position="13"/>
        <end position="28"/>
    </location>
</feature>
<dbReference type="Proteomes" id="UP001415857">
    <property type="component" value="Unassembled WGS sequence"/>
</dbReference>
<evidence type="ECO:0000256" key="1">
    <source>
        <dbReference type="ARBA" id="ARBA00006385"/>
    </source>
</evidence>
<proteinExistence type="inferred from homology"/>
<protein>
    <submittedName>
        <fullName evidence="3">Uncharacterized protein</fullName>
    </submittedName>
</protein>
<evidence type="ECO:0000313" key="3">
    <source>
        <dbReference type="EMBL" id="KAK9285838.1"/>
    </source>
</evidence>
<organism evidence="3 4">
    <name type="scientific">Liquidambar formosana</name>
    <name type="common">Formosan gum</name>
    <dbReference type="NCBI Taxonomy" id="63359"/>
    <lineage>
        <taxon>Eukaryota</taxon>
        <taxon>Viridiplantae</taxon>
        <taxon>Streptophyta</taxon>
        <taxon>Embryophyta</taxon>
        <taxon>Tracheophyta</taxon>
        <taxon>Spermatophyta</taxon>
        <taxon>Magnoliopsida</taxon>
        <taxon>eudicotyledons</taxon>
        <taxon>Gunneridae</taxon>
        <taxon>Pentapetalae</taxon>
        <taxon>Saxifragales</taxon>
        <taxon>Altingiaceae</taxon>
        <taxon>Liquidambar</taxon>
    </lineage>
</organism>
<dbReference type="AlphaFoldDB" id="A0AAP0RWP6"/>
<dbReference type="PANTHER" id="PTHR12262">
    <property type="entry name" value="CCR4-NOT TRANSCRIPTION COMPLEX SUBUNIT 9"/>
    <property type="match status" value="1"/>
</dbReference>
<dbReference type="InterPro" id="IPR011989">
    <property type="entry name" value="ARM-like"/>
</dbReference>
<comment type="caution">
    <text evidence="3">The sequence shown here is derived from an EMBL/GenBank/DDBJ whole genome shotgun (WGS) entry which is preliminary data.</text>
</comment>